<evidence type="ECO:0000256" key="2">
    <source>
        <dbReference type="SAM" id="MobiDB-lite"/>
    </source>
</evidence>
<keyword evidence="3" id="KW-1133">Transmembrane helix</keyword>
<dbReference type="Proteomes" id="UP000746471">
    <property type="component" value="Unassembled WGS sequence"/>
</dbReference>
<feature type="transmembrane region" description="Helical" evidence="3">
    <location>
        <begin position="12"/>
        <end position="33"/>
    </location>
</feature>
<evidence type="ECO:0000313" key="5">
    <source>
        <dbReference type="EMBL" id="MBS7526539.1"/>
    </source>
</evidence>
<dbReference type="InterPro" id="IPR050330">
    <property type="entry name" value="Bact_OuterMem_StrucFunc"/>
</dbReference>
<evidence type="ECO:0000256" key="3">
    <source>
        <dbReference type="SAM" id="Phobius"/>
    </source>
</evidence>
<gene>
    <name evidence="5" type="ORF">KHM83_07600</name>
</gene>
<accession>A0ABS5PMY0</accession>
<feature type="compositionally biased region" description="Acidic residues" evidence="2">
    <location>
        <begin position="92"/>
        <end position="107"/>
    </location>
</feature>
<keyword evidence="3" id="KW-0812">Transmembrane</keyword>
<reference evidence="5 6" key="1">
    <citation type="submission" date="2021-05" db="EMBL/GenBank/DDBJ databases">
        <title>Fusibacter ferrireducens sp. nov., an anaerobic, sulfur- and Fe-reducing bacterium isolated from the mangrove sediment.</title>
        <authorList>
            <person name="Qiu D."/>
        </authorList>
    </citation>
    <scope>NUCLEOTIDE SEQUENCE [LARGE SCALE GENOMIC DNA]</scope>
    <source>
        <strain evidence="5 6">DSM 12116</strain>
    </source>
</reference>
<feature type="compositionally biased region" description="Polar residues" evidence="2">
    <location>
        <begin position="67"/>
        <end position="90"/>
    </location>
</feature>
<feature type="domain" description="OmpA-like" evidence="4">
    <location>
        <begin position="144"/>
        <end position="262"/>
    </location>
</feature>
<organism evidence="5 6">
    <name type="scientific">Fusibacter paucivorans</name>
    <dbReference type="NCBI Taxonomy" id="76009"/>
    <lineage>
        <taxon>Bacteria</taxon>
        <taxon>Bacillati</taxon>
        <taxon>Bacillota</taxon>
        <taxon>Clostridia</taxon>
        <taxon>Eubacteriales</taxon>
        <taxon>Eubacteriales Family XII. Incertae Sedis</taxon>
        <taxon>Fusibacter</taxon>
    </lineage>
</organism>
<evidence type="ECO:0000313" key="6">
    <source>
        <dbReference type="Proteomes" id="UP000746471"/>
    </source>
</evidence>
<proteinExistence type="predicted"/>
<evidence type="ECO:0000256" key="1">
    <source>
        <dbReference type="PROSITE-ProRule" id="PRU00473"/>
    </source>
</evidence>
<keyword evidence="6" id="KW-1185">Reference proteome</keyword>
<dbReference type="InterPro" id="IPR006665">
    <property type="entry name" value="OmpA-like"/>
</dbReference>
<evidence type="ECO:0000259" key="4">
    <source>
        <dbReference type="PROSITE" id="PS51123"/>
    </source>
</evidence>
<dbReference type="PROSITE" id="PS51123">
    <property type="entry name" value="OMPA_2"/>
    <property type="match status" value="1"/>
</dbReference>
<dbReference type="EMBL" id="JAHBCL010000011">
    <property type="protein sequence ID" value="MBS7526539.1"/>
    <property type="molecule type" value="Genomic_DNA"/>
</dbReference>
<feature type="region of interest" description="Disordered" evidence="2">
    <location>
        <begin position="56"/>
        <end position="125"/>
    </location>
</feature>
<dbReference type="RefSeq" id="WP_213236401.1">
    <property type="nucleotide sequence ID" value="NZ_JAHBCL010000011.1"/>
</dbReference>
<name>A0ABS5PMY0_9FIRM</name>
<protein>
    <submittedName>
        <fullName evidence="5">OmpA family protein</fullName>
    </submittedName>
</protein>
<dbReference type="Pfam" id="PF00691">
    <property type="entry name" value="OmpA"/>
    <property type="match status" value="1"/>
</dbReference>
<dbReference type="PANTHER" id="PTHR30329">
    <property type="entry name" value="STATOR ELEMENT OF FLAGELLAR MOTOR COMPLEX"/>
    <property type="match status" value="1"/>
</dbReference>
<dbReference type="InterPro" id="IPR036737">
    <property type="entry name" value="OmpA-like_sf"/>
</dbReference>
<comment type="caution">
    <text evidence="5">The sequence shown here is derived from an EMBL/GenBank/DDBJ whole genome shotgun (WGS) entry which is preliminary data.</text>
</comment>
<dbReference type="Gene3D" id="3.30.1330.60">
    <property type="entry name" value="OmpA-like domain"/>
    <property type="match status" value="1"/>
</dbReference>
<dbReference type="SUPFAM" id="SSF103088">
    <property type="entry name" value="OmpA-like"/>
    <property type="match status" value="1"/>
</dbReference>
<sequence>MMDNNHIKPALFRAIILLVFTIPLIISGSYLYAHLSNDSESPAANENSDSEFIDTTSKIEDDATPENPDSTAAAQNTPADEPESTVNTDQNEPNENESVENETDENTNSDNAENLSDEGNAVDSQDTIVSEDISIMTKPYTAVQINLLKTTDQTLYFSAQSFKISNDDKALLDSFIETALMFPEEMISIEGHANGYPNFENSILEQTLSEDRMKAVKKYLEDKGVKAKVIMTFNCGSSQPASLDETTQELNDRVEIYFTDYNARGIQDK</sequence>
<dbReference type="PANTHER" id="PTHR30329:SF21">
    <property type="entry name" value="LIPOPROTEIN YIAD-RELATED"/>
    <property type="match status" value="1"/>
</dbReference>
<dbReference type="CDD" id="cd07185">
    <property type="entry name" value="OmpA_C-like"/>
    <property type="match status" value="1"/>
</dbReference>
<keyword evidence="1 3" id="KW-0472">Membrane</keyword>